<sequence>MEFKTYREGNLYCYLSVVPSSLVPTTPGISAGEGGRSVLGTSSDRLSRYLRWAAGLAEGKTFWAIIRETPESTRQLEQFQPERIAWKYDVVANDTEGLGVDKGFIPTDTPYTPLRYDQSPASLLCQLDDLSLLLNLPENALGDKDAHVSLISLQQNGQGLLEALRQHKTPQLHQILDEEDLFLDIKVGKEQQFYDSFLVKAGRDIDDVFTEER</sequence>
<gene>
    <name evidence="1" type="ORF">SAMN06296052_1191</name>
</gene>
<keyword evidence="2" id="KW-1185">Reference proteome</keyword>
<dbReference type="EMBL" id="FZOQ01000019">
    <property type="protein sequence ID" value="SNS96899.1"/>
    <property type="molecule type" value="Genomic_DNA"/>
</dbReference>
<name>A0A239ITK6_9BACT</name>
<evidence type="ECO:0000313" key="1">
    <source>
        <dbReference type="EMBL" id="SNS96899.1"/>
    </source>
</evidence>
<reference evidence="2" key="1">
    <citation type="submission" date="2017-06" db="EMBL/GenBank/DDBJ databases">
        <authorList>
            <person name="Varghese N."/>
            <person name="Submissions S."/>
        </authorList>
    </citation>
    <scope>NUCLEOTIDE SEQUENCE [LARGE SCALE GENOMIC DNA]</scope>
    <source>
        <strain evidence="2">NKM1</strain>
    </source>
</reference>
<accession>A0A239ITK6</accession>
<protein>
    <submittedName>
        <fullName evidence="1">Uncharacterized protein</fullName>
    </submittedName>
</protein>
<dbReference type="RefSeq" id="WP_089320632.1">
    <property type="nucleotide sequence ID" value="NZ_FZOQ01000019.1"/>
</dbReference>
<evidence type="ECO:0000313" key="2">
    <source>
        <dbReference type="Proteomes" id="UP000198432"/>
    </source>
</evidence>
<dbReference type="AlphaFoldDB" id="A0A239ITK6"/>
<organism evidence="1 2">
    <name type="scientific">Pontibacter ummariensis</name>
    <dbReference type="NCBI Taxonomy" id="1610492"/>
    <lineage>
        <taxon>Bacteria</taxon>
        <taxon>Pseudomonadati</taxon>
        <taxon>Bacteroidota</taxon>
        <taxon>Cytophagia</taxon>
        <taxon>Cytophagales</taxon>
        <taxon>Hymenobacteraceae</taxon>
        <taxon>Pontibacter</taxon>
    </lineage>
</organism>
<dbReference type="Proteomes" id="UP000198432">
    <property type="component" value="Unassembled WGS sequence"/>
</dbReference>
<dbReference type="OrthoDB" id="1507241at2"/>
<proteinExistence type="predicted"/>